<accession>A0A1H8IBU2</accession>
<dbReference type="UniPathway" id="UPA00219"/>
<dbReference type="STRING" id="1121117.SAMN02745977_01712"/>
<keyword evidence="7 16" id="KW-0732">Signal</keyword>
<dbReference type="InterPro" id="IPR037167">
    <property type="entry name" value="Peptidase_S11_C_sf"/>
</dbReference>
<gene>
    <name evidence="18" type="ORF">SAMN02745977_01712</name>
</gene>
<sequence>MSTSSLFRRTTLLLATSLMLSAAPVLAQKAPAATTAASQPAASAASAPVAAVQPGFPAPPDIAARGYLLIDITAGNQVLAAKDMDAPMEPASLTKLMTAYIVFDALKSHKITLDQTFGVSTKAWKMPGSRMFIDPKMQVRVEDLVKGMIVQSGNDATMALAEGIAGSEEAFVQKMNDTAKALGMTHTGYRNPEGLTADGHITTARDMAILSTRLIGDFPEYVGYYATKEYAYPGTPASNGTNRNTLLFRDPTVDGLKTGHTDAAGYNLIATAKRPFPNLPEGRRLLAIVFGTASENARANETQKLLNWGYTAFEGIQLFGADQPAVKARIWKGEQSEVGLGRHQAIAVAVPSGKAQQLTTQVERPDPLVAPVAKDQAVGTLKVMLEGQPINTVQLVALEAVPQAGFFGRMWDSLRMWFGKLF</sequence>
<dbReference type="SUPFAM" id="SSF69189">
    <property type="entry name" value="Penicillin-binding protein associated domain"/>
    <property type="match status" value="1"/>
</dbReference>
<dbReference type="RefSeq" id="WP_234970091.1">
    <property type="nucleotide sequence ID" value="NZ_FOCW01000004.1"/>
</dbReference>
<evidence type="ECO:0000256" key="3">
    <source>
        <dbReference type="ARBA" id="ARBA00007164"/>
    </source>
</evidence>
<keyword evidence="10" id="KW-0573">Peptidoglycan synthesis</keyword>
<reference evidence="18 19" key="1">
    <citation type="submission" date="2016-10" db="EMBL/GenBank/DDBJ databases">
        <authorList>
            <person name="de Groot N.N."/>
        </authorList>
    </citation>
    <scope>NUCLEOTIDE SEQUENCE [LARGE SCALE GENOMIC DNA]</scope>
    <source>
        <strain evidence="18 19">DSM 15123</strain>
    </source>
</reference>
<dbReference type="Gene3D" id="3.40.710.10">
    <property type="entry name" value="DD-peptidase/beta-lactamase superfamily"/>
    <property type="match status" value="1"/>
</dbReference>
<keyword evidence="6" id="KW-0645">Protease</keyword>
<dbReference type="GO" id="GO:0008360">
    <property type="term" value="P:regulation of cell shape"/>
    <property type="evidence" value="ECO:0007669"/>
    <property type="project" value="UniProtKB-KW"/>
</dbReference>
<feature type="domain" description="Peptidase S11 D-Ala-D-Ala carboxypeptidase A C-terminal" evidence="17">
    <location>
        <begin position="313"/>
        <end position="403"/>
    </location>
</feature>
<evidence type="ECO:0000256" key="9">
    <source>
        <dbReference type="ARBA" id="ARBA00022960"/>
    </source>
</evidence>
<dbReference type="GO" id="GO:0009002">
    <property type="term" value="F:serine-type D-Ala-D-Ala carboxypeptidase activity"/>
    <property type="evidence" value="ECO:0007669"/>
    <property type="project" value="UniProtKB-EC"/>
</dbReference>
<dbReference type="SUPFAM" id="SSF56601">
    <property type="entry name" value="beta-lactamase/transpeptidase-like"/>
    <property type="match status" value="1"/>
</dbReference>
<dbReference type="InterPro" id="IPR012338">
    <property type="entry name" value="Beta-lactam/transpept-like"/>
</dbReference>
<dbReference type="Pfam" id="PF07943">
    <property type="entry name" value="PBP5_C"/>
    <property type="match status" value="1"/>
</dbReference>
<comment type="function">
    <text evidence="1">Removes C-terminal D-alanyl residues from sugar-peptide cell wall precursors.</text>
</comment>
<evidence type="ECO:0000313" key="18">
    <source>
        <dbReference type="EMBL" id="SEN65894.1"/>
    </source>
</evidence>
<proteinExistence type="inferred from homology"/>
<evidence type="ECO:0000256" key="4">
    <source>
        <dbReference type="ARBA" id="ARBA00012448"/>
    </source>
</evidence>
<evidence type="ECO:0000256" key="6">
    <source>
        <dbReference type="ARBA" id="ARBA00022670"/>
    </source>
</evidence>
<evidence type="ECO:0000256" key="8">
    <source>
        <dbReference type="ARBA" id="ARBA00022801"/>
    </source>
</evidence>
<evidence type="ECO:0000256" key="12">
    <source>
        <dbReference type="ARBA" id="ARBA00034000"/>
    </source>
</evidence>
<dbReference type="GO" id="GO:0071555">
    <property type="term" value="P:cell wall organization"/>
    <property type="evidence" value="ECO:0007669"/>
    <property type="project" value="UniProtKB-KW"/>
</dbReference>
<evidence type="ECO:0000313" key="19">
    <source>
        <dbReference type="Proteomes" id="UP000199531"/>
    </source>
</evidence>
<evidence type="ECO:0000256" key="10">
    <source>
        <dbReference type="ARBA" id="ARBA00022984"/>
    </source>
</evidence>
<comment type="catalytic activity">
    <reaction evidence="12">
        <text>Preferential cleavage: (Ac)2-L-Lys-D-Ala-|-D-Ala. Also transpeptidation of peptidyl-alanyl moieties that are N-acyl substituents of D-alanine.</text>
        <dbReference type="EC" id="3.4.16.4"/>
    </reaction>
</comment>
<dbReference type="PRINTS" id="PR00725">
    <property type="entry name" value="DADACBPTASE1"/>
</dbReference>
<evidence type="ECO:0000256" key="1">
    <source>
        <dbReference type="ARBA" id="ARBA00003217"/>
    </source>
</evidence>
<evidence type="ECO:0000256" key="14">
    <source>
        <dbReference type="PIRSR" id="PIRSR618044-2"/>
    </source>
</evidence>
<dbReference type="PANTHER" id="PTHR21581">
    <property type="entry name" value="D-ALANYL-D-ALANINE CARBOXYPEPTIDASE"/>
    <property type="match status" value="1"/>
</dbReference>
<dbReference type="InterPro" id="IPR012907">
    <property type="entry name" value="Peptidase_S11_C"/>
</dbReference>
<dbReference type="InterPro" id="IPR001967">
    <property type="entry name" value="Peptidase_S11_N"/>
</dbReference>
<evidence type="ECO:0000256" key="16">
    <source>
        <dbReference type="SAM" id="SignalP"/>
    </source>
</evidence>
<dbReference type="GO" id="GO:0009252">
    <property type="term" value="P:peptidoglycan biosynthetic process"/>
    <property type="evidence" value="ECO:0007669"/>
    <property type="project" value="UniProtKB-UniPathway"/>
</dbReference>
<keyword evidence="9" id="KW-0133">Cell shape</keyword>
<evidence type="ECO:0000256" key="13">
    <source>
        <dbReference type="PIRSR" id="PIRSR618044-1"/>
    </source>
</evidence>
<feature type="active site" description="Acyl-ester intermediate" evidence="13">
    <location>
        <position position="92"/>
    </location>
</feature>
<keyword evidence="5" id="KW-0121">Carboxypeptidase</keyword>
<feature type="signal peptide" evidence="16">
    <location>
        <begin position="1"/>
        <end position="27"/>
    </location>
</feature>
<keyword evidence="11" id="KW-0961">Cell wall biogenesis/degradation</keyword>
<dbReference type="SMART" id="SM00936">
    <property type="entry name" value="PBP5_C"/>
    <property type="match status" value="1"/>
</dbReference>
<dbReference type="AlphaFoldDB" id="A0A1H8IBU2"/>
<keyword evidence="19" id="KW-1185">Reference proteome</keyword>
<protein>
    <recommendedName>
        <fullName evidence="4">serine-type D-Ala-D-Ala carboxypeptidase</fullName>
        <ecNumber evidence="4">3.4.16.4</ecNumber>
    </recommendedName>
</protein>
<evidence type="ECO:0000256" key="15">
    <source>
        <dbReference type="RuleBase" id="RU004016"/>
    </source>
</evidence>
<dbReference type="Gene3D" id="2.60.410.10">
    <property type="entry name" value="D-Ala-D-Ala carboxypeptidase, C-terminal domain"/>
    <property type="match status" value="1"/>
</dbReference>
<feature type="active site" description="Proton acceptor" evidence="13">
    <location>
        <position position="95"/>
    </location>
</feature>
<feature type="chain" id="PRO_5011440153" description="serine-type D-Ala-D-Ala carboxypeptidase" evidence="16">
    <location>
        <begin position="28"/>
        <end position="422"/>
    </location>
</feature>
<keyword evidence="8" id="KW-0378">Hydrolase</keyword>
<dbReference type="Proteomes" id="UP000199531">
    <property type="component" value="Unassembled WGS sequence"/>
</dbReference>
<evidence type="ECO:0000256" key="11">
    <source>
        <dbReference type="ARBA" id="ARBA00023316"/>
    </source>
</evidence>
<evidence type="ECO:0000259" key="17">
    <source>
        <dbReference type="SMART" id="SM00936"/>
    </source>
</evidence>
<comment type="similarity">
    <text evidence="3 15">Belongs to the peptidase S11 family.</text>
</comment>
<name>A0A1H8IBU2_9BURK</name>
<feature type="binding site" evidence="14">
    <location>
        <position position="257"/>
    </location>
    <ligand>
        <name>substrate</name>
    </ligand>
</feature>
<comment type="pathway">
    <text evidence="2">Cell wall biogenesis; peptidoglycan biosynthesis.</text>
</comment>
<dbReference type="PANTHER" id="PTHR21581:SF6">
    <property type="entry name" value="TRAFFICKING PROTEIN PARTICLE COMPLEX SUBUNIT 12"/>
    <property type="match status" value="1"/>
</dbReference>
<evidence type="ECO:0000256" key="5">
    <source>
        <dbReference type="ARBA" id="ARBA00022645"/>
    </source>
</evidence>
<dbReference type="InterPro" id="IPR018044">
    <property type="entry name" value="Peptidase_S11"/>
</dbReference>
<dbReference type="EC" id="3.4.16.4" evidence="4"/>
<feature type="active site" evidence="13">
    <location>
        <position position="152"/>
    </location>
</feature>
<dbReference type="InterPro" id="IPR015956">
    <property type="entry name" value="Peniciliin-bd_prot_C_sf"/>
</dbReference>
<evidence type="ECO:0000256" key="7">
    <source>
        <dbReference type="ARBA" id="ARBA00022729"/>
    </source>
</evidence>
<organism evidence="18 19">
    <name type="scientific">Brachymonas denitrificans DSM 15123</name>
    <dbReference type="NCBI Taxonomy" id="1121117"/>
    <lineage>
        <taxon>Bacteria</taxon>
        <taxon>Pseudomonadati</taxon>
        <taxon>Pseudomonadota</taxon>
        <taxon>Betaproteobacteria</taxon>
        <taxon>Burkholderiales</taxon>
        <taxon>Comamonadaceae</taxon>
        <taxon>Brachymonas</taxon>
    </lineage>
</organism>
<evidence type="ECO:0000256" key="2">
    <source>
        <dbReference type="ARBA" id="ARBA00004752"/>
    </source>
</evidence>
<dbReference type="GO" id="GO:0006508">
    <property type="term" value="P:proteolysis"/>
    <property type="evidence" value="ECO:0007669"/>
    <property type="project" value="UniProtKB-KW"/>
</dbReference>
<dbReference type="EMBL" id="FOCW01000004">
    <property type="protein sequence ID" value="SEN65894.1"/>
    <property type="molecule type" value="Genomic_DNA"/>
</dbReference>
<dbReference type="Pfam" id="PF00768">
    <property type="entry name" value="Peptidase_S11"/>
    <property type="match status" value="1"/>
</dbReference>